<dbReference type="Proteomes" id="UP001230426">
    <property type="component" value="Unassembled WGS sequence"/>
</dbReference>
<dbReference type="InterPro" id="IPR001031">
    <property type="entry name" value="Thioesterase"/>
</dbReference>
<protein>
    <submittedName>
        <fullName evidence="4">Surfactin synthase thioesterase subunit</fullName>
    </submittedName>
</protein>
<proteinExistence type="inferred from homology"/>
<dbReference type="Gene3D" id="3.40.50.1820">
    <property type="entry name" value="alpha/beta hydrolase"/>
    <property type="match status" value="1"/>
</dbReference>
<sequence>MSWLRCFHPRPRATTRLICFAHAGGSATAYRDWSTLLPESVEVYGVQLPGRADRYTEPLPERMEALAGAVAEAMPPLLDRRFALFGHSMGAVTAYEVTRVLEARGTGPARLFVSGATAPHEARRRGQVSAYDDERLLAELTRLGGTDLEILSHPAMRELIFPYIRGDYRLLENYHHRPGPPLRTPISALVGDADPVVTAAQAKSWEAHTVSDFSLTVFPGGHFYLQPHRARVVAEIARRMSA</sequence>
<dbReference type="InterPro" id="IPR012223">
    <property type="entry name" value="TEII"/>
</dbReference>
<dbReference type="EMBL" id="JAUSRB010000002">
    <property type="protein sequence ID" value="MDP9866793.1"/>
    <property type="molecule type" value="Genomic_DNA"/>
</dbReference>
<dbReference type="InterPro" id="IPR020802">
    <property type="entry name" value="TesA-like"/>
</dbReference>
<dbReference type="Pfam" id="PF00975">
    <property type="entry name" value="Thioesterase"/>
    <property type="match status" value="1"/>
</dbReference>
<organism evidence="4 5">
    <name type="scientific">Streptosporangium brasiliense</name>
    <dbReference type="NCBI Taxonomy" id="47480"/>
    <lineage>
        <taxon>Bacteria</taxon>
        <taxon>Bacillati</taxon>
        <taxon>Actinomycetota</taxon>
        <taxon>Actinomycetes</taxon>
        <taxon>Streptosporangiales</taxon>
        <taxon>Streptosporangiaceae</taxon>
        <taxon>Streptosporangium</taxon>
    </lineage>
</organism>
<evidence type="ECO:0000313" key="5">
    <source>
        <dbReference type="Proteomes" id="UP001230426"/>
    </source>
</evidence>
<dbReference type="PANTHER" id="PTHR11487">
    <property type="entry name" value="THIOESTERASE"/>
    <property type="match status" value="1"/>
</dbReference>
<dbReference type="SUPFAM" id="SSF53474">
    <property type="entry name" value="alpha/beta-Hydrolases"/>
    <property type="match status" value="1"/>
</dbReference>
<comment type="similarity">
    <text evidence="1">Belongs to the thioesterase family.</text>
</comment>
<reference evidence="4 5" key="1">
    <citation type="submission" date="2023-07" db="EMBL/GenBank/DDBJ databases">
        <title>Sequencing the genomes of 1000 actinobacteria strains.</title>
        <authorList>
            <person name="Klenk H.-P."/>
        </authorList>
    </citation>
    <scope>NUCLEOTIDE SEQUENCE [LARGE SCALE GENOMIC DNA]</scope>
    <source>
        <strain evidence="4 5">DSM 44109</strain>
    </source>
</reference>
<dbReference type="InterPro" id="IPR029058">
    <property type="entry name" value="AB_hydrolase_fold"/>
</dbReference>
<comment type="caution">
    <text evidence="4">The sequence shown here is derived from an EMBL/GenBank/DDBJ whole genome shotgun (WGS) entry which is preliminary data.</text>
</comment>
<keyword evidence="2" id="KW-0378">Hydrolase</keyword>
<evidence type="ECO:0000256" key="1">
    <source>
        <dbReference type="ARBA" id="ARBA00007169"/>
    </source>
</evidence>
<evidence type="ECO:0000313" key="4">
    <source>
        <dbReference type="EMBL" id="MDP9866793.1"/>
    </source>
</evidence>
<name>A0ABT9RC06_9ACTN</name>
<dbReference type="RefSeq" id="WP_306867912.1">
    <property type="nucleotide sequence ID" value="NZ_JAUSRB010000002.1"/>
</dbReference>
<dbReference type="SMART" id="SM00824">
    <property type="entry name" value="PKS_TE"/>
    <property type="match status" value="1"/>
</dbReference>
<gene>
    <name evidence="4" type="ORF">J2S55_006059</name>
</gene>
<evidence type="ECO:0000259" key="3">
    <source>
        <dbReference type="SMART" id="SM00824"/>
    </source>
</evidence>
<keyword evidence="5" id="KW-1185">Reference proteome</keyword>
<accession>A0ABT9RC06</accession>
<evidence type="ECO:0000256" key="2">
    <source>
        <dbReference type="ARBA" id="ARBA00022801"/>
    </source>
</evidence>
<feature type="domain" description="Thioesterase TesA-like" evidence="3">
    <location>
        <begin position="18"/>
        <end position="241"/>
    </location>
</feature>
<dbReference type="PANTHER" id="PTHR11487:SF0">
    <property type="entry name" value="S-ACYL FATTY ACID SYNTHASE THIOESTERASE, MEDIUM CHAIN"/>
    <property type="match status" value="1"/>
</dbReference>